<dbReference type="PROSITE" id="PS01124">
    <property type="entry name" value="HTH_ARAC_FAMILY_2"/>
    <property type="match status" value="1"/>
</dbReference>
<dbReference type="InterPro" id="IPR018062">
    <property type="entry name" value="HTH_AraC-typ_CS"/>
</dbReference>
<dbReference type="Pfam" id="PF12833">
    <property type="entry name" value="HTH_18"/>
    <property type="match status" value="1"/>
</dbReference>
<dbReference type="InterPro" id="IPR014710">
    <property type="entry name" value="RmlC-like_jellyroll"/>
</dbReference>
<dbReference type="PANTHER" id="PTHR43280">
    <property type="entry name" value="ARAC-FAMILY TRANSCRIPTIONAL REGULATOR"/>
    <property type="match status" value="1"/>
</dbReference>
<evidence type="ECO:0000313" key="5">
    <source>
        <dbReference type="EMBL" id="GAF05465.1"/>
    </source>
</evidence>
<dbReference type="Gene3D" id="1.10.10.60">
    <property type="entry name" value="Homeodomain-like"/>
    <property type="match status" value="1"/>
</dbReference>
<dbReference type="Gene3D" id="2.60.120.10">
    <property type="entry name" value="Jelly Rolls"/>
    <property type="match status" value="1"/>
</dbReference>
<keyword evidence="3" id="KW-0804">Transcription</keyword>
<keyword evidence="1" id="KW-0805">Transcription regulation</keyword>
<dbReference type="InterPro" id="IPR009057">
    <property type="entry name" value="Homeodomain-like_sf"/>
</dbReference>
<comment type="caution">
    <text evidence="5">The sequence shown here is derived from an EMBL/GenBank/DDBJ whole genome shotgun (WGS) entry which is preliminary data.</text>
</comment>
<dbReference type="RefSeq" id="WP_044214207.1">
    <property type="nucleotide sequence ID" value="NZ_BAMD01000089.1"/>
</dbReference>
<dbReference type="OrthoDB" id="2569619at2"/>
<name>W7Y3L7_9BACT</name>
<accession>W7Y3L7</accession>
<reference evidence="5 6" key="1">
    <citation type="journal article" date="2014" name="Genome Announc.">
        <title>Draft Genome Sequence of Cytophaga fermentans JCM 21142T, a Facultative Anaerobe Isolated from Marine Mud.</title>
        <authorList>
            <person name="Starns D."/>
            <person name="Oshima K."/>
            <person name="Suda W."/>
            <person name="Iino T."/>
            <person name="Yuki M."/>
            <person name="Inoue J."/>
            <person name="Kitamura K."/>
            <person name="Iida T."/>
            <person name="Darby A."/>
            <person name="Hattori M."/>
            <person name="Ohkuma M."/>
        </authorList>
    </citation>
    <scope>NUCLEOTIDE SEQUENCE [LARGE SCALE GENOMIC DNA]</scope>
    <source>
        <strain evidence="5 6">JCM 21142</strain>
    </source>
</reference>
<dbReference type="eggNOG" id="COG0662">
    <property type="taxonomic scope" value="Bacteria"/>
</dbReference>
<dbReference type="PANTHER" id="PTHR43280:SF34">
    <property type="entry name" value="ARAC-FAMILY TRANSCRIPTIONAL REGULATOR"/>
    <property type="match status" value="1"/>
</dbReference>
<dbReference type="STRING" id="869213.GCA_000517085_01153"/>
<dbReference type="EMBL" id="BAMD01000089">
    <property type="protein sequence ID" value="GAF05465.1"/>
    <property type="molecule type" value="Genomic_DNA"/>
</dbReference>
<keyword evidence="6" id="KW-1185">Reference proteome</keyword>
<dbReference type="SUPFAM" id="SSF51215">
    <property type="entry name" value="Regulatory protein AraC"/>
    <property type="match status" value="1"/>
</dbReference>
<dbReference type="eggNOG" id="COG2169">
    <property type="taxonomic scope" value="Bacteria"/>
</dbReference>
<dbReference type="AlphaFoldDB" id="W7Y3L7"/>
<evidence type="ECO:0000256" key="3">
    <source>
        <dbReference type="ARBA" id="ARBA00023163"/>
    </source>
</evidence>
<sequence length="279" mass="32840">MNNTCIQLCLDNFISSTEVFHLARTTITSAHDLRKHYHDYHEIFWVKEGHGFHLINGREIEIQPGSFWMIRPEDEHTFRMHPREKGLVITNIAFQNQELIRFKERYFSDSSSFFWAKSELPFYCTLEKNQLNDLTIVVDKFMVSERKYLQFDHIMLHIFEMLLIKGNVNNIPQWLSYALKVFNTPVHFNSGVAGFVSLTGKSSDHVNRVIKSCLNQTVTETINNIRLEFASRQLVYTNTPIKIISSECGFSSVSYFHRLFKSKFGITPLEYREKNYKVF</sequence>
<evidence type="ECO:0000256" key="1">
    <source>
        <dbReference type="ARBA" id="ARBA00023015"/>
    </source>
</evidence>
<gene>
    <name evidence="5" type="ORF">JCM21142_104200</name>
</gene>
<protein>
    <submittedName>
        <fullName evidence="5">Chb operon repressor</fullName>
    </submittedName>
</protein>
<dbReference type="SUPFAM" id="SSF46689">
    <property type="entry name" value="Homeodomain-like"/>
    <property type="match status" value="1"/>
</dbReference>
<dbReference type="InterPro" id="IPR020449">
    <property type="entry name" value="Tscrpt_reg_AraC-type_HTH"/>
</dbReference>
<dbReference type="InterPro" id="IPR037923">
    <property type="entry name" value="HTH-like"/>
</dbReference>
<dbReference type="GO" id="GO:0043565">
    <property type="term" value="F:sequence-specific DNA binding"/>
    <property type="evidence" value="ECO:0007669"/>
    <property type="project" value="InterPro"/>
</dbReference>
<dbReference type="InterPro" id="IPR018060">
    <property type="entry name" value="HTH_AraC"/>
</dbReference>
<evidence type="ECO:0000259" key="4">
    <source>
        <dbReference type="PROSITE" id="PS01124"/>
    </source>
</evidence>
<dbReference type="GO" id="GO:0003700">
    <property type="term" value="F:DNA-binding transcription factor activity"/>
    <property type="evidence" value="ECO:0007669"/>
    <property type="project" value="InterPro"/>
</dbReference>
<dbReference type="Proteomes" id="UP000019402">
    <property type="component" value="Unassembled WGS sequence"/>
</dbReference>
<organism evidence="5 6">
    <name type="scientific">Saccharicrinis fermentans DSM 9555 = JCM 21142</name>
    <dbReference type="NCBI Taxonomy" id="869213"/>
    <lineage>
        <taxon>Bacteria</taxon>
        <taxon>Pseudomonadati</taxon>
        <taxon>Bacteroidota</taxon>
        <taxon>Bacteroidia</taxon>
        <taxon>Marinilabiliales</taxon>
        <taxon>Marinilabiliaceae</taxon>
        <taxon>Saccharicrinis</taxon>
    </lineage>
</organism>
<dbReference type="Pfam" id="PF02311">
    <property type="entry name" value="AraC_binding"/>
    <property type="match status" value="1"/>
</dbReference>
<evidence type="ECO:0000256" key="2">
    <source>
        <dbReference type="ARBA" id="ARBA00023125"/>
    </source>
</evidence>
<dbReference type="SMART" id="SM00342">
    <property type="entry name" value="HTH_ARAC"/>
    <property type="match status" value="1"/>
</dbReference>
<dbReference type="InterPro" id="IPR003313">
    <property type="entry name" value="AraC-bd"/>
</dbReference>
<evidence type="ECO:0000313" key="6">
    <source>
        <dbReference type="Proteomes" id="UP000019402"/>
    </source>
</evidence>
<proteinExistence type="predicted"/>
<feature type="domain" description="HTH araC/xylS-type" evidence="4">
    <location>
        <begin position="202"/>
        <end position="274"/>
    </location>
</feature>
<dbReference type="PRINTS" id="PR00032">
    <property type="entry name" value="HTHARAC"/>
</dbReference>
<dbReference type="PROSITE" id="PS00041">
    <property type="entry name" value="HTH_ARAC_FAMILY_1"/>
    <property type="match status" value="1"/>
</dbReference>
<keyword evidence="2" id="KW-0238">DNA-binding</keyword>